<evidence type="ECO:0000313" key="7">
    <source>
        <dbReference type="EMBL" id="GCC17203.1"/>
    </source>
</evidence>
<dbReference type="OrthoDB" id="26525at2759"/>
<keyword evidence="4 5" id="KW-0106">Calcium</keyword>
<dbReference type="InterPro" id="IPR011992">
    <property type="entry name" value="EF-hand-dom_pair"/>
</dbReference>
<dbReference type="Proteomes" id="UP000287033">
    <property type="component" value="Unassembled WGS sequence"/>
</dbReference>
<dbReference type="CDD" id="cd00213">
    <property type="entry name" value="S-100"/>
    <property type="match status" value="1"/>
</dbReference>
<evidence type="ECO:0000256" key="4">
    <source>
        <dbReference type="ARBA" id="ARBA00022837"/>
    </source>
</evidence>
<sequence length="97" mass="11215">MQNLIEVFHHYAKNEKHTLNKEQMKQFMGAELSGLCKNQKNVESFDRMMKDLDFDGDGQLNFEEFVSFVAGVMFSCNEIYVKRREQPAKGGACQVTK</sequence>
<dbReference type="PANTHER" id="PTHR11639:SF134">
    <property type="entry name" value="PROTEIN S100-A1-RELATED"/>
    <property type="match status" value="1"/>
</dbReference>
<evidence type="ECO:0000259" key="6">
    <source>
        <dbReference type="PROSITE" id="PS50222"/>
    </source>
</evidence>
<dbReference type="GO" id="GO:0046914">
    <property type="term" value="F:transition metal ion binding"/>
    <property type="evidence" value="ECO:0007669"/>
    <property type="project" value="InterPro"/>
</dbReference>
<keyword evidence="8" id="KW-1185">Reference proteome</keyword>
<dbReference type="InterPro" id="IPR013787">
    <property type="entry name" value="S100_Ca-bd_sub"/>
</dbReference>
<evidence type="ECO:0000256" key="1">
    <source>
        <dbReference type="ARBA" id="ARBA00007323"/>
    </source>
</evidence>
<evidence type="ECO:0000256" key="5">
    <source>
        <dbReference type="RuleBase" id="RU361184"/>
    </source>
</evidence>
<dbReference type="InterPro" id="IPR001751">
    <property type="entry name" value="S100/CaBP7/8-like_CS"/>
</dbReference>
<dbReference type="OMA" id="ETEWCIK"/>
<dbReference type="PROSITE" id="PS00303">
    <property type="entry name" value="S100_CABP"/>
    <property type="match status" value="1"/>
</dbReference>
<dbReference type="GO" id="GO:0005737">
    <property type="term" value="C:cytoplasm"/>
    <property type="evidence" value="ECO:0007669"/>
    <property type="project" value="TreeGrafter"/>
</dbReference>
<accession>A0A401RGC6</accession>
<evidence type="ECO:0000313" key="8">
    <source>
        <dbReference type="Proteomes" id="UP000287033"/>
    </source>
</evidence>
<dbReference type="GO" id="GO:0005615">
    <property type="term" value="C:extracellular space"/>
    <property type="evidence" value="ECO:0007669"/>
    <property type="project" value="TreeGrafter"/>
</dbReference>
<organism evidence="7 8">
    <name type="scientific">Chiloscyllium punctatum</name>
    <name type="common">Brownbanded bambooshark</name>
    <name type="synonym">Hemiscyllium punctatum</name>
    <dbReference type="NCBI Taxonomy" id="137246"/>
    <lineage>
        <taxon>Eukaryota</taxon>
        <taxon>Metazoa</taxon>
        <taxon>Chordata</taxon>
        <taxon>Craniata</taxon>
        <taxon>Vertebrata</taxon>
        <taxon>Chondrichthyes</taxon>
        <taxon>Elasmobranchii</taxon>
        <taxon>Galeomorphii</taxon>
        <taxon>Galeoidea</taxon>
        <taxon>Orectolobiformes</taxon>
        <taxon>Hemiscylliidae</taxon>
        <taxon>Chiloscyllium</taxon>
    </lineage>
</organism>
<reference evidence="7 8" key="1">
    <citation type="journal article" date="2018" name="Nat. Ecol. Evol.">
        <title>Shark genomes provide insights into elasmobranch evolution and the origin of vertebrates.</title>
        <authorList>
            <person name="Hara Y"/>
            <person name="Yamaguchi K"/>
            <person name="Onimaru K"/>
            <person name="Kadota M"/>
            <person name="Koyanagi M"/>
            <person name="Keeley SD"/>
            <person name="Tatsumi K"/>
            <person name="Tanaka K"/>
            <person name="Motone F"/>
            <person name="Kageyama Y"/>
            <person name="Nozu R"/>
            <person name="Adachi N"/>
            <person name="Nishimura O"/>
            <person name="Nakagawa R"/>
            <person name="Tanegashima C"/>
            <person name="Kiyatake I"/>
            <person name="Matsumoto R"/>
            <person name="Murakumo K"/>
            <person name="Nishida K"/>
            <person name="Terakita A"/>
            <person name="Kuratani S"/>
            <person name="Sato K"/>
            <person name="Hyodo S Kuraku.S."/>
        </authorList>
    </citation>
    <scope>NUCLEOTIDE SEQUENCE [LARGE SCALE GENOMIC DNA]</scope>
</reference>
<dbReference type="Pfam" id="PF00036">
    <property type="entry name" value="EF-hand_1"/>
    <property type="match status" value="1"/>
</dbReference>
<dbReference type="InterPro" id="IPR002048">
    <property type="entry name" value="EF_hand_dom"/>
</dbReference>
<dbReference type="PANTHER" id="PTHR11639">
    <property type="entry name" value="S100 CALCIUM-BINDING PROTEIN"/>
    <property type="match status" value="1"/>
</dbReference>
<keyword evidence="3" id="KW-0677">Repeat</keyword>
<dbReference type="GO" id="GO:0048306">
    <property type="term" value="F:calcium-dependent protein binding"/>
    <property type="evidence" value="ECO:0007669"/>
    <property type="project" value="TreeGrafter"/>
</dbReference>
<dbReference type="PROSITE" id="PS00018">
    <property type="entry name" value="EF_HAND_1"/>
    <property type="match status" value="1"/>
</dbReference>
<proteinExistence type="inferred from homology"/>
<comment type="similarity">
    <text evidence="1 5">Belongs to the S-100 family.</text>
</comment>
<dbReference type="SMART" id="SM01394">
    <property type="entry name" value="S_100"/>
    <property type="match status" value="1"/>
</dbReference>
<dbReference type="InterPro" id="IPR018247">
    <property type="entry name" value="EF_Hand_1_Ca_BS"/>
</dbReference>
<dbReference type="Pfam" id="PF01023">
    <property type="entry name" value="S_100"/>
    <property type="match status" value="1"/>
</dbReference>
<dbReference type="SUPFAM" id="SSF47473">
    <property type="entry name" value="EF-hand"/>
    <property type="match status" value="1"/>
</dbReference>
<evidence type="ECO:0000256" key="3">
    <source>
        <dbReference type="ARBA" id="ARBA00022737"/>
    </source>
</evidence>
<gene>
    <name evidence="7" type="ORF">chiPu_0020503</name>
</gene>
<dbReference type="InterPro" id="IPR034325">
    <property type="entry name" value="S-100_dom"/>
</dbReference>
<protein>
    <recommendedName>
        <fullName evidence="5">Protein S100</fullName>
    </recommendedName>
    <alternativeName>
        <fullName evidence="5">S100 calcium-binding protein</fullName>
    </alternativeName>
</protein>
<dbReference type="STRING" id="137246.A0A401RGC6"/>
<evidence type="ECO:0000256" key="2">
    <source>
        <dbReference type="ARBA" id="ARBA00022723"/>
    </source>
</evidence>
<dbReference type="GO" id="GO:0005509">
    <property type="term" value="F:calcium ion binding"/>
    <property type="evidence" value="ECO:0007669"/>
    <property type="project" value="InterPro"/>
</dbReference>
<dbReference type="SMART" id="SM00054">
    <property type="entry name" value="EFh"/>
    <property type="match status" value="2"/>
</dbReference>
<feature type="domain" description="EF-hand" evidence="6">
    <location>
        <begin position="40"/>
        <end position="75"/>
    </location>
</feature>
<comment type="caution">
    <text evidence="7">The sequence shown here is derived from an EMBL/GenBank/DDBJ whole genome shotgun (WGS) entry which is preliminary data.</text>
</comment>
<dbReference type="PROSITE" id="PS50222">
    <property type="entry name" value="EF_HAND_2"/>
    <property type="match status" value="1"/>
</dbReference>
<keyword evidence="2 5" id="KW-0479">Metal-binding</keyword>
<dbReference type="AlphaFoldDB" id="A0A401RGC6"/>
<name>A0A401RGC6_CHIPU</name>
<dbReference type="Gene3D" id="1.10.238.10">
    <property type="entry name" value="EF-hand"/>
    <property type="match status" value="1"/>
</dbReference>
<dbReference type="EMBL" id="BEZZ01002663">
    <property type="protein sequence ID" value="GCC17203.1"/>
    <property type="molecule type" value="Genomic_DNA"/>
</dbReference>